<dbReference type="GO" id="GO:0019843">
    <property type="term" value="F:rRNA binding"/>
    <property type="evidence" value="ECO:0007669"/>
    <property type="project" value="UniProtKB-UniRule"/>
</dbReference>
<evidence type="ECO:0000256" key="7">
    <source>
        <dbReference type="ARBA" id="ARBA00022884"/>
    </source>
</evidence>
<name>A0AAW9ADM4_9BACL</name>
<evidence type="ECO:0000256" key="3">
    <source>
        <dbReference type="ARBA" id="ARBA00022741"/>
    </source>
</evidence>
<organism evidence="12 13">
    <name type="scientific">Sporosarcina thermotolerans</name>
    <dbReference type="NCBI Taxonomy" id="633404"/>
    <lineage>
        <taxon>Bacteria</taxon>
        <taxon>Bacillati</taxon>
        <taxon>Bacillota</taxon>
        <taxon>Bacilli</taxon>
        <taxon>Bacillales</taxon>
        <taxon>Caryophanaceae</taxon>
        <taxon>Sporosarcina</taxon>
    </lineage>
</organism>
<evidence type="ECO:0000256" key="9">
    <source>
        <dbReference type="HAMAP-Rule" id="MF_00092"/>
    </source>
</evidence>
<dbReference type="PIRSF" id="PIRSF005814">
    <property type="entry name" value="MutS_YshD"/>
    <property type="match status" value="1"/>
</dbReference>
<protein>
    <recommendedName>
        <fullName evidence="9">Endonuclease MutS2</fullName>
        <ecNumber evidence="9">3.1.-.-</ecNumber>
    </recommendedName>
    <alternativeName>
        <fullName evidence="9">Ribosome-associated protein quality control-upstream factor</fullName>
        <shortName evidence="9">RQC-upstream factor</shortName>
        <shortName evidence="9">RqcU</shortName>
        <ecNumber evidence="9">3.6.4.-</ecNumber>
    </alternativeName>
</protein>
<dbReference type="GO" id="GO:0043023">
    <property type="term" value="F:ribosomal large subunit binding"/>
    <property type="evidence" value="ECO:0007669"/>
    <property type="project" value="UniProtKB-UniRule"/>
</dbReference>
<dbReference type="CDD" id="cd03280">
    <property type="entry name" value="ABC_MutS2"/>
    <property type="match status" value="1"/>
</dbReference>
<dbReference type="SUPFAM" id="SSF160443">
    <property type="entry name" value="SMR domain-like"/>
    <property type="match status" value="1"/>
</dbReference>
<keyword evidence="6 9" id="KW-0067">ATP-binding</keyword>
<dbReference type="InterPro" id="IPR027417">
    <property type="entry name" value="P-loop_NTPase"/>
</dbReference>
<sequence>MENRVLKTLEFDKVRDIVATYCTSSAGRAYMEKLVPVTDFNEVVRLLEETDEGLAILRVRGNVPMGGISDIRPHAKRAQIGGVLSAYELMETANTIRASRILRQFIESVDADEDIKIPHFLAKKESLPILTGLEHEINAAIDDNGHVVDSASGTLRSIRQSLRIQEGRVREKLEGYTRGRNATKMLSDSIVTIRNDRFVIPVKSEYRSHFGGVIHDMSSSGQTLFIEPDAIVQANNEIRNLKMKEKEEIEKILQDLSIKVQAVAHELFVLVDVLSEIDIILAKSKYGTAHKCTKPEVNNEGYIRLAKARHPLLPIEQAVANTIEFGKDITTIVITGPNTGGKTVTLKTVGLCTLMAQAGLPIPALDGSEIAVFDSVYADIGDEQSIEQSLSTFSSHMVNIVDILKKFDSRSLLIFDELGSGTDPQEGAALAISILDEVHGTGARVMATTHYPELKAYGYNRPGVANASVEFDIDTLSPTYRLLIGVPGRSNAFEISKRLGLHEHVINRAKKFTGTDRGEVDSMIASLESSRVQSEKDAEKTHALLIETETLKRELETKLSEFEEMKEKLVDNAKEKAKKIVDDARVESEAVISDLRALRLNAGANVKEHELIEARKRLEGAAPEDKKKNIKAKVAPRPLEVGDEVKVITYGQKGTLIEKVSEKEWIVQIGILKMKLDESVLEYTKPEKMKDPVVSASVRGRDSYVKLELDLRGERYEDALHRTEKYLDDALLSNYHQVSIIHGKGTGALRQGVQTYLKNHPRVKSYRYGEAGEGGHGVTVVELK</sequence>
<dbReference type="FunFam" id="3.30.1370.110:FF:000004">
    <property type="entry name" value="Endonuclease MutS2"/>
    <property type="match status" value="1"/>
</dbReference>
<dbReference type="Gene3D" id="3.30.1370.110">
    <property type="match status" value="1"/>
</dbReference>
<dbReference type="GO" id="GO:0140664">
    <property type="term" value="F:ATP-dependent DNA damage sensor activity"/>
    <property type="evidence" value="ECO:0007669"/>
    <property type="project" value="InterPro"/>
</dbReference>
<proteinExistence type="inferred from homology"/>
<keyword evidence="8 9" id="KW-0238">DNA-binding</keyword>
<dbReference type="SMART" id="SM00533">
    <property type="entry name" value="MUTSd"/>
    <property type="match status" value="1"/>
</dbReference>
<evidence type="ECO:0000256" key="10">
    <source>
        <dbReference type="SAM" id="Coils"/>
    </source>
</evidence>
<dbReference type="InterPro" id="IPR005747">
    <property type="entry name" value="MutS2"/>
</dbReference>
<dbReference type="InterPro" id="IPR036063">
    <property type="entry name" value="Smr_dom_sf"/>
</dbReference>
<keyword evidence="1 9" id="KW-0540">Nuclease</keyword>
<dbReference type="GO" id="GO:0045910">
    <property type="term" value="P:negative regulation of DNA recombination"/>
    <property type="evidence" value="ECO:0007669"/>
    <property type="project" value="InterPro"/>
</dbReference>
<keyword evidence="10" id="KW-0175">Coiled coil</keyword>
<dbReference type="Pfam" id="PF20297">
    <property type="entry name" value="MSSS"/>
    <property type="match status" value="1"/>
</dbReference>
<dbReference type="EC" id="3.1.-.-" evidence="9"/>
<evidence type="ECO:0000313" key="12">
    <source>
        <dbReference type="EMBL" id="MDW0118165.1"/>
    </source>
</evidence>
<dbReference type="SUPFAM" id="SSF48334">
    <property type="entry name" value="DNA repair protein MutS, domain III"/>
    <property type="match status" value="1"/>
</dbReference>
<dbReference type="InterPro" id="IPR000432">
    <property type="entry name" value="DNA_mismatch_repair_MutS_C"/>
</dbReference>
<dbReference type="InterPro" id="IPR046893">
    <property type="entry name" value="MSSS"/>
</dbReference>
<dbReference type="Proteomes" id="UP001271648">
    <property type="component" value="Unassembled WGS sequence"/>
</dbReference>
<evidence type="ECO:0000256" key="1">
    <source>
        <dbReference type="ARBA" id="ARBA00022722"/>
    </source>
</evidence>
<dbReference type="Pfam" id="PF01713">
    <property type="entry name" value="Smr"/>
    <property type="match status" value="1"/>
</dbReference>
<evidence type="ECO:0000256" key="8">
    <source>
        <dbReference type="ARBA" id="ARBA00023125"/>
    </source>
</evidence>
<keyword evidence="3 9" id="KW-0547">Nucleotide-binding</keyword>
<evidence type="ECO:0000256" key="6">
    <source>
        <dbReference type="ARBA" id="ARBA00022840"/>
    </source>
</evidence>
<comment type="similarity">
    <text evidence="9">Belongs to the DNA mismatch repair MutS family. MutS2 subfamily.</text>
</comment>
<dbReference type="RefSeq" id="WP_283732363.1">
    <property type="nucleotide sequence ID" value="NZ_CP125968.1"/>
</dbReference>
<comment type="function">
    <text evidence="9">Endonuclease that is involved in the suppression of homologous recombination and thus may have a key role in the control of bacterial genetic diversity.</text>
</comment>
<dbReference type="EMBL" id="JAUBDJ010000010">
    <property type="protein sequence ID" value="MDW0118165.1"/>
    <property type="molecule type" value="Genomic_DNA"/>
</dbReference>
<keyword evidence="7 9" id="KW-0694">RNA-binding</keyword>
<dbReference type="NCBIfam" id="TIGR01069">
    <property type="entry name" value="mutS2"/>
    <property type="match status" value="1"/>
</dbReference>
<dbReference type="GO" id="GO:0030983">
    <property type="term" value="F:mismatched DNA binding"/>
    <property type="evidence" value="ECO:0007669"/>
    <property type="project" value="InterPro"/>
</dbReference>
<feature type="coiled-coil region" evidence="10">
    <location>
        <begin position="545"/>
        <end position="579"/>
    </location>
</feature>
<dbReference type="AlphaFoldDB" id="A0AAW9ADM4"/>
<dbReference type="PANTHER" id="PTHR48466">
    <property type="entry name" value="OS10G0509000 PROTEIN-RELATED"/>
    <property type="match status" value="1"/>
</dbReference>
<dbReference type="SMART" id="SM00534">
    <property type="entry name" value="MUTSac"/>
    <property type="match status" value="1"/>
</dbReference>
<evidence type="ECO:0000259" key="11">
    <source>
        <dbReference type="PROSITE" id="PS50828"/>
    </source>
</evidence>
<dbReference type="GO" id="GO:0004519">
    <property type="term" value="F:endonuclease activity"/>
    <property type="evidence" value="ECO:0007669"/>
    <property type="project" value="UniProtKB-UniRule"/>
</dbReference>
<dbReference type="PROSITE" id="PS00486">
    <property type="entry name" value="DNA_MISMATCH_REPAIR_2"/>
    <property type="match status" value="1"/>
</dbReference>
<dbReference type="GO" id="GO:0016887">
    <property type="term" value="F:ATP hydrolysis activity"/>
    <property type="evidence" value="ECO:0007669"/>
    <property type="project" value="InterPro"/>
</dbReference>
<comment type="function">
    <text evidence="9">Acts as a ribosome collision sensor, splitting the ribosome into its 2 subunits. Detects stalled/collided 70S ribosomes which it binds and splits by an ATP-hydrolysis driven conformational change. Acts upstream of the ribosome quality control system (RQC), a ribosome-associated complex that mediates the extraction of incompletely synthesized nascent chains from stalled ribosomes and their subsequent degradation. Probably generates substrates for RQC.</text>
</comment>
<gene>
    <name evidence="9" type="primary">mutS2</name>
    <name evidence="9" type="synonym">rqcU</name>
    <name evidence="12" type="ORF">QTL97_14630</name>
</gene>
<dbReference type="GO" id="GO:0006298">
    <property type="term" value="P:mismatch repair"/>
    <property type="evidence" value="ECO:0007669"/>
    <property type="project" value="InterPro"/>
</dbReference>
<dbReference type="SMART" id="SM00463">
    <property type="entry name" value="SMR"/>
    <property type="match status" value="1"/>
</dbReference>
<dbReference type="HAMAP" id="MF_00092">
    <property type="entry name" value="MutS2"/>
    <property type="match status" value="1"/>
</dbReference>
<feature type="coiled-coil region" evidence="10">
    <location>
        <begin position="231"/>
        <end position="266"/>
    </location>
</feature>
<keyword evidence="2 9" id="KW-0699">rRNA-binding</keyword>
<dbReference type="EC" id="3.6.4.-" evidence="9"/>
<accession>A0AAW9ADM4</accession>
<dbReference type="SUPFAM" id="SSF52540">
    <property type="entry name" value="P-loop containing nucleoside triphosphate hydrolases"/>
    <property type="match status" value="1"/>
</dbReference>
<evidence type="ECO:0000313" key="13">
    <source>
        <dbReference type="Proteomes" id="UP001271648"/>
    </source>
</evidence>
<feature type="domain" description="Smr" evidence="11">
    <location>
        <begin position="709"/>
        <end position="784"/>
    </location>
</feature>
<comment type="subunit">
    <text evidence="9">Homodimer. Binds to stalled ribosomes, contacting rRNA.</text>
</comment>
<dbReference type="InterPro" id="IPR045076">
    <property type="entry name" value="MutS"/>
</dbReference>
<dbReference type="GO" id="GO:0072344">
    <property type="term" value="P:rescue of stalled ribosome"/>
    <property type="evidence" value="ECO:0007669"/>
    <property type="project" value="UniProtKB-UniRule"/>
</dbReference>
<evidence type="ECO:0000256" key="4">
    <source>
        <dbReference type="ARBA" id="ARBA00022759"/>
    </source>
</evidence>
<evidence type="ECO:0000256" key="5">
    <source>
        <dbReference type="ARBA" id="ARBA00022801"/>
    </source>
</evidence>
<evidence type="ECO:0000256" key="2">
    <source>
        <dbReference type="ARBA" id="ARBA00022730"/>
    </source>
</evidence>
<keyword evidence="13" id="KW-1185">Reference proteome</keyword>
<dbReference type="InterPro" id="IPR036187">
    <property type="entry name" value="DNA_mismatch_repair_MutS_sf"/>
</dbReference>
<keyword evidence="5 9" id="KW-0378">Hydrolase</keyword>
<dbReference type="PANTHER" id="PTHR48466:SF2">
    <property type="entry name" value="OS10G0509000 PROTEIN"/>
    <property type="match status" value="1"/>
</dbReference>
<dbReference type="InterPro" id="IPR007696">
    <property type="entry name" value="DNA_mismatch_repair_MutS_core"/>
</dbReference>
<dbReference type="FunFam" id="3.40.50.300:FF:000830">
    <property type="entry name" value="Endonuclease MutS2"/>
    <property type="match status" value="1"/>
</dbReference>
<dbReference type="GO" id="GO:0005524">
    <property type="term" value="F:ATP binding"/>
    <property type="evidence" value="ECO:0007669"/>
    <property type="project" value="UniProtKB-UniRule"/>
</dbReference>
<keyword evidence="4 9" id="KW-0255">Endonuclease</keyword>
<feature type="binding site" evidence="9">
    <location>
        <begin position="336"/>
        <end position="343"/>
    </location>
    <ligand>
        <name>ATP</name>
        <dbReference type="ChEBI" id="CHEBI:30616"/>
    </ligand>
</feature>
<dbReference type="Pfam" id="PF00488">
    <property type="entry name" value="MutS_V"/>
    <property type="match status" value="1"/>
</dbReference>
<comment type="caution">
    <text evidence="12">The sequence shown here is derived from an EMBL/GenBank/DDBJ whole genome shotgun (WGS) entry which is preliminary data.</text>
</comment>
<dbReference type="Gene3D" id="3.40.50.300">
    <property type="entry name" value="P-loop containing nucleotide triphosphate hydrolases"/>
    <property type="match status" value="1"/>
</dbReference>
<reference evidence="12 13" key="1">
    <citation type="submission" date="2023-06" db="EMBL/GenBank/DDBJ databases">
        <title>Sporosarcina sp. nov., isolated from Korean traditional fermented seafood 'Jeotgal'.</title>
        <authorList>
            <person name="Yang A.I."/>
            <person name="Shin N.-R."/>
        </authorList>
    </citation>
    <scope>NUCLEOTIDE SEQUENCE [LARGE SCALE GENOMIC DNA]</scope>
    <source>
        <strain evidence="12 13">KCTC43456</strain>
    </source>
</reference>
<dbReference type="InterPro" id="IPR002625">
    <property type="entry name" value="Smr_dom"/>
</dbReference>
<dbReference type="PROSITE" id="PS50828">
    <property type="entry name" value="SMR"/>
    <property type="match status" value="1"/>
</dbReference>